<dbReference type="OrthoDB" id="4738875at2759"/>
<protein>
    <recommendedName>
        <fullName evidence="3">N-acetyltransferase domain-containing protein</fullName>
    </recommendedName>
</protein>
<dbReference type="PANTHER" id="PTHR42791">
    <property type="entry name" value="GNAT FAMILY ACETYLTRANSFERASE"/>
    <property type="match status" value="1"/>
</dbReference>
<dbReference type="InterPro" id="IPR016181">
    <property type="entry name" value="Acyl_CoA_acyltransferase"/>
</dbReference>
<dbReference type="InterPro" id="IPR052523">
    <property type="entry name" value="Trichothecene_AcTrans"/>
</dbReference>
<dbReference type="AlphaFoldDB" id="A0A8E2ENT5"/>
<dbReference type="CDD" id="cd04301">
    <property type="entry name" value="NAT_SF"/>
    <property type="match status" value="1"/>
</dbReference>
<dbReference type="PANTHER" id="PTHR42791:SF1">
    <property type="entry name" value="N-ACETYLTRANSFERASE DOMAIN-CONTAINING PROTEIN"/>
    <property type="match status" value="1"/>
</dbReference>
<dbReference type="SUPFAM" id="SSF55729">
    <property type="entry name" value="Acyl-CoA N-acyltransferases (Nat)"/>
    <property type="match status" value="1"/>
</dbReference>
<name>A0A8E2ENT5_9PEZI</name>
<keyword evidence="2" id="KW-1185">Reference proteome</keyword>
<evidence type="ECO:0008006" key="3">
    <source>
        <dbReference type="Google" id="ProtNLM"/>
    </source>
</evidence>
<sequence>MAPMDSLPKIDGVRPARLDDLGRIALVAAAGFYYSPVFHYQRPYYDAFPEDTIASYQAEYESVMLDPNSIVLVAEQVPDANETDKAYKALQRLCPSKPQTGSNGKVVVGVASISLPPNSKRSGVIQLKGTSTYHVQTEPRQQRDQCTKGGELYSEATAPAKAKYLTGQMRLTTLAVHPAYWQHGHGTRLTNWCIRLADLDQVPVGVSAAKMGVKVFAKAGFQEEVKVHIDGYELPDESRDSFGCGEEEPANVTPIELWIGVRRPLPRQKPWLWRMLSCFIKAENEKL</sequence>
<dbReference type="Gene3D" id="3.40.630.30">
    <property type="match status" value="1"/>
</dbReference>
<organism evidence="1 2">
    <name type="scientific">Glonium stellatum</name>
    <dbReference type="NCBI Taxonomy" id="574774"/>
    <lineage>
        <taxon>Eukaryota</taxon>
        <taxon>Fungi</taxon>
        <taxon>Dikarya</taxon>
        <taxon>Ascomycota</taxon>
        <taxon>Pezizomycotina</taxon>
        <taxon>Dothideomycetes</taxon>
        <taxon>Pleosporomycetidae</taxon>
        <taxon>Gloniales</taxon>
        <taxon>Gloniaceae</taxon>
        <taxon>Glonium</taxon>
    </lineage>
</organism>
<dbReference type="EMBL" id="KV751035">
    <property type="protein sequence ID" value="OCL01901.1"/>
    <property type="molecule type" value="Genomic_DNA"/>
</dbReference>
<evidence type="ECO:0000313" key="1">
    <source>
        <dbReference type="EMBL" id="OCL01901.1"/>
    </source>
</evidence>
<reference evidence="1 2" key="1">
    <citation type="journal article" date="2016" name="Nat. Commun.">
        <title>Ectomycorrhizal ecology is imprinted in the genome of the dominant symbiotic fungus Cenococcum geophilum.</title>
        <authorList>
            <consortium name="DOE Joint Genome Institute"/>
            <person name="Peter M."/>
            <person name="Kohler A."/>
            <person name="Ohm R.A."/>
            <person name="Kuo A."/>
            <person name="Krutzmann J."/>
            <person name="Morin E."/>
            <person name="Arend M."/>
            <person name="Barry K.W."/>
            <person name="Binder M."/>
            <person name="Choi C."/>
            <person name="Clum A."/>
            <person name="Copeland A."/>
            <person name="Grisel N."/>
            <person name="Haridas S."/>
            <person name="Kipfer T."/>
            <person name="LaButti K."/>
            <person name="Lindquist E."/>
            <person name="Lipzen A."/>
            <person name="Maire R."/>
            <person name="Meier B."/>
            <person name="Mihaltcheva S."/>
            <person name="Molinier V."/>
            <person name="Murat C."/>
            <person name="Poggeler S."/>
            <person name="Quandt C.A."/>
            <person name="Sperisen C."/>
            <person name="Tritt A."/>
            <person name="Tisserant E."/>
            <person name="Crous P.W."/>
            <person name="Henrissat B."/>
            <person name="Nehls U."/>
            <person name="Egli S."/>
            <person name="Spatafora J.W."/>
            <person name="Grigoriev I.V."/>
            <person name="Martin F.M."/>
        </authorList>
    </citation>
    <scope>NUCLEOTIDE SEQUENCE [LARGE SCALE GENOMIC DNA]</scope>
    <source>
        <strain evidence="1 2">CBS 207.34</strain>
    </source>
</reference>
<dbReference type="Proteomes" id="UP000250140">
    <property type="component" value="Unassembled WGS sequence"/>
</dbReference>
<evidence type="ECO:0000313" key="2">
    <source>
        <dbReference type="Proteomes" id="UP000250140"/>
    </source>
</evidence>
<gene>
    <name evidence="1" type="ORF">AOQ84DRAFT_328274</name>
</gene>
<proteinExistence type="predicted"/>
<accession>A0A8E2ENT5</accession>